<evidence type="ECO:0000313" key="1">
    <source>
        <dbReference type="EMBL" id="ORB55476.1"/>
    </source>
</evidence>
<proteinExistence type="predicted"/>
<dbReference type="OrthoDB" id="4376297at2"/>
<reference evidence="1 2" key="1">
    <citation type="submission" date="2016-12" db="EMBL/GenBank/DDBJ databases">
        <title>The new phylogeny of genus Mycobacterium.</title>
        <authorList>
            <person name="Tortoli E."/>
            <person name="Trovato A."/>
            <person name="Cirillo D.M."/>
        </authorList>
    </citation>
    <scope>NUCLEOTIDE SEQUENCE [LARGE SCALE GENOMIC DNA]</scope>
    <source>
        <strain evidence="1 2">CCUG 66554</strain>
    </source>
</reference>
<protein>
    <submittedName>
        <fullName evidence="1">Uncharacterized protein</fullName>
    </submittedName>
</protein>
<evidence type="ECO:0000313" key="2">
    <source>
        <dbReference type="Proteomes" id="UP000192434"/>
    </source>
</evidence>
<name>A0A1X0J256_9MYCO</name>
<organism evidence="1 2">
    <name type="scientific">Mycobacteroides saopaulense</name>
    <dbReference type="NCBI Taxonomy" id="1578165"/>
    <lineage>
        <taxon>Bacteria</taxon>
        <taxon>Bacillati</taxon>
        <taxon>Actinomycetota</taxon>
        <taxon>Actinomycetes</taxon>
        <taxon>Mycobacteriales</taxon>
        <taxon>Mycobacteriaceae</taxon>
        <taxon>Mycobacteroides</taxon>
    </lineage>
</organism>
<dbReference type="RefSeq" id="WP_083017213.1">
    <property type="nucleotide sequence ID" value="NZ_MVII01000018.1"/>
</dbReference>
<sequence length="71" mass="8016">MATPAEHLLAMKVLAARPVRDADDALILLQHLNIRTTDAVWEIVGRYFTDTVISDRSRLFVDDILGRAIRV</sequence>
<dbReference type="AlphaFoldDB" id="A0A1X0J256"/>
<comment type="caution">
    <text evidence="1">The sequence shown here is derived from an EMBL/GenBank/DDBJ whole genome shotgun (WGS) entry which is preliminary data.</text>
</comment>
<accession>A0A1X0J256</accession>
<dbReference type="Proteomes" id="UP000192434">
    <property type="component" value="Unassembled WGS sequence"/>
</dbReference>
<dbReference type="EMBL" id="MVII01000018">
    <property type="protein sequence ID" value="ORB55476.1"/>
    <property type="molecule type" value="Genomic_DNA"/>
</dbReference>
<gene>
    <name evidence="1" type="ORF">BST43_14850</name>
</gene>